<gene>
    <name evidence="2" type="ORF">CVT26_012669</name>
</gene>
<comment type="caution">
    <text evidence="2">The sequence shown here is derived from an EMBL/GenBank/DDBJ whole genome shotgun (WGS) entry which is preliminary data.</text>
</comment>
<reference evidence="2 3" key="1">
    <citation type="journal article" date="2018" name="Evol. Lett.">
        <title>Horizontal gene cluster transfer increased hallucinogenic mushroom diversity.</title>
        <authorList>
            <person name="Reynolds H.T."/>
            <person name="Vijayakumar V."/>
            <person name="Gluck-Thaler E."/>
            <person name="Korotkin H.B."/>
            <person name="Matheny P.B."/>
            <person name="Slot J.C."/>
        </authorList>
    </citation>
    <scope>NUCLEOTIDE SEQUENCE [LARGE SCALE GENOMIC DNA]</scope>
    <source>
        <strain evidence="2 3">SRW20</strain>
    </source>
</reference>
<feature type="compositionally biased region" description="Low complexity" evidence="1">
    <location>
        <begin position="372"/>
        <end position="395"/>
    </location>
</feature>
<feature type="region of interest" description="Disordered" evidence="1">
    <location>
        <begin position="354"/>
        <end position="434"/>
    </location>
</feature>
<evidence type="ECO:0000256" key="1">
    <source>
        <dbReference type="SAM" id="MobiDB-lite"/>
    </source>
</evidence>
<dbReference type="STRING" id="231916.A0A409YPX9"/>
<feature type="compositionally biased region" description="Basic and acidic residues" evidence="1">
    <location>
        <begin position="235"/>
        <end position="257"/>
    </location>
</feature>
<feature type="region of interest" description="Disordered" evidence="1">
    <location>
        <begin position="231"/>
        <end position="341"/>
    </location>
</feature>
<sequence>MGGGWGVRTNAARCGGRVFVQERWVGVQYSSGSRPAHACLCFEIYKIRVEALNAQIRVSKGFKKLCNGRGLISGSSPRLSGDKRTYSEVAASRPASPTTVGTLRPAVWETPTQVGRLATGPTSTIIRENVPRVSNNKNLFTDSDESVPQRKKSEMSTSESDTGDESKVRNEWTTIPQKEQPAKKSTKFVAAPKISSKNRYELTEEQLSAIDKATRTMKAADQQKVAKRLFVINAPDRRESTEDHQEGPSEPKGKTVDPRNWGAAGLSESELDVEAQATALASIPRKGPEPARQPSMDHAPSASQRSASQSVPNVADLDGQVQKLKKKSLPDASKPSAQINPRSYLGVALAKAAKLDKGHCRRRGPPDDSESSDSTSSSDSESDPSSSSSDSSTSSSDDESETSDSSKKSRTRRRSKKHGKSKKKSKRTKRGRSPDYRVFKPLVYSGQTVLQDYHRFEMFNMLGSIPEMDRVIKLWYSLRPSIQRALWRDGYNPEVSSWND</sequence>
<proteinExistence type="predicted"/>
<organism evidence="2 3">
    <name type="scientific">Gymnopilus dilepis</name>
    <dbReference type="NCBI Taxonomy" id="231916"/>
    <lineage>
        <taxon>Eukaryota</taxon>
        <taxon>Fungi</taxon>
        <taxon>Dikarya</taxon>
        <taxon>Basidiomycota</taxon>
        <taxon>Agaricomycotina</taxon>
        <taxon>Agaricomycetes</taxon>
        <taxon>Agaricomycetidae</taxon>
        <taxon>Agaricales</taxon>
        <taxon>Agaricineae</taxon>
        <taxon>Hymenogastraceae</taxon>
        <taxon>Gymnopilus</taxon>
    </lineage>
</organism>
<feature type="compositionally biased region" description="Basic residues" evidence="1">
    <location>
        <begin position="408"/>
        <end position="431"/>
    </location>
</feature>
<feature type="region of interest" description="Disordered" evidence="1">
    <location>
        <begin position="135"/>
        <end position="173"/>
    </location>
</feature>
<keyword evidence="3" id="KW-1185">Reference proteome</keyword>
<protein>
    <submittedName>
        <fullName evidence="2">Uncharacterized protein</fullName>
    </submittedName>
</protein>
<dbReference type="InParanoid" id="A0A409YPX9"/>
<name>A0A409YPX9_9AGAR</name>
<dbReference type="Proteomes" id="UP000284706">
    <property type="component" value="Unassembled WGS sequence"/>
</dbReference>
<feature type="compositionally biased region" description="Low complexity" evidence="1">
    <location>
        <begin position="301"/>
        <end position="310"/>
    </location>
</feature>
<dbReference type="OrthoDB" id="3032433at2759"/>
<dbReference type="AlphaFoldDB" id="A0A409YPX9"/>
<evidence type="ECO:0000313" key="3">
    <source>
        <dbReference type="Proteomes" id="UP000284706"/>
    </source>
</evidence>
<evidence type="ECO:0000313" key="2">
    <source>
        <dbReference type="EMBL" id="PPR05057.1"/>
    </source>
</evidence>
<feature type="non-terminal residue" evidence="2">
    <location>
        <position position="500"/>
    </location>
</feature>
<dbReference type="EMBL" id="NHYE01000529">
    <property type="protein sequence ID" value="PPR05057.1"/>
    <property type="molecule type" value="Genomic_DNA"/>
</dbReference>
<accession>A0A409YPX9</accession>